<protein>
    <submittedName>
        <fullName evidence="2">Uncharacterized protein</fullName>
    </submittedName>
</protein>
<dbReference type="EMBL" id="LSRX01000212">
    <property type="protein sequence ID" value="OLQ04395.1"/>
    <property type="molecule type" value="Genomic_DNA"/>
</dbReference>
<sequence length="177" mass="19638">MFVVREGLFDVVLRRSDGREVLPAPEETKSIGLVGGAALASLELVHTPYILAKVMLLINNLAGYMLIEAMRCMPGNHGFEQTIEFTNLASFYLPYEMYVATMVCYHVNSILNLMSLIIQNYNGDYRLAVALICAPFAVRNLDDNVILQYLAAVIGLSVMSVIWISLLVAEPTYSGLR</sequence>
<evidence type="ECO:0000256" key="1">
    <source>
        <dbReference type="SAM" id="Phobius"/>
    </source>
</evidence>
<gene>
    <name evidence="2" type="ORF">AK812_SmicGene12534</name>
</gene>
<keyword evidence="1" id="KW-0472">Membrane</keyword>
<evidence type="ECO:0000313" key="3">
    <source>
        <dbReference type="Proteomes" id="UP000186817"/>
    </source>
</evidence>
<dbReference type="Proteomes" id="UP000186817">
    <property type="component" value="Unassembled WGS sequence"/>
</dbReference>
<feature type="transmembrane region" description="Helical" evidence="1">
    <location>
        <begin position="146"/>
        <end position="169"/>
    </location>
</feature>
<keyword evidence="3" id="KW-1185">Reference proteome</keyword>
<keyword evidence="1" id="KW-0812">Transmembrane</keyword>
<keyword evidence="1" id="KW-1133">Transmembrane helix</keyword>
<comment type="caution">
    <text evidence="2">The sequence shown here is derived from an EMBL/GenBank/DDBJ whole genome shotgun (WGS) entry which is preliminary data.</text>
</comment>
<feature type="transmembrane region" description="Helical" evidence="1">
    <location>
        <begin position="49"/>
        <end position="67"/>
    </location>
</feature>
<reference evidence="2 3" key="1">
    <citation type="submission" date="2016-02" db="EMBL/GenBank/DDBJ databases">
        <title>Genome analysis of coral dinoflagellate symbionts highlights evolutionary adaptations to a symbiotic lifestyle.</title>
        <authorList>
            <person name="Aranda M."/>
            <person name="Li Y."/>
            <person name="Liew Y.J."/>
            <person name="Baumgarten S."/>
            <person name="Simakov O."/>
            <person name="Wilson M."/>
            <person name="Piel J."/>
            <person name="Ashoor H."/>
            <person name="Bougouffa S."/>
            <person name="Bajic V.B."/>
            <person name="Ryu T."/>
            <person name="Ravasi T."/>
            <person name="Bayer T."/>
            <person name="Micklem G."/>
            <person name="Kim H."/>
            <person name="Bhak J."/>
            <person name="Lajeunesse T.C."/>
            <person name="Voolstra C.R."/>
        </authorList>
    </citation>
    <scope>NUCLEOTIDE SEQUENCE [LARGE SCALE GENOMIC DNA]</scope>
    <source>
        <strain evidence="2 3">CCMP2467</strain>
    </source>
</reference>
<accession>A0A1Q9EAE5</accession>
<organism evidence="2 3">
    <name type="scientific">Symbiodinium microadriaticum</name>
    <name type="common">Dinoflagellate</name>
    <name type="synonym">Zooxanthella microadriatica</name>
    <dbReference type="NCBI Taxonomy" id="2951"/>
    <lineage>
        <taxon>Eukaryota</taxon>
        <taxon>Sar</taxon>
        <taxon>Alveolata</taxon>
        <taxon>Dinophyceae</taxon>
        <taxon>Suessiales</taxon>
        <taxon>Symbiodiniaceae</taxon>
        <taxon>Symbiodinium</taxon>
    </lineage>
</organism>
<dbReference type="AlphaFoldDB" id="A0A1Q9EAE5"/>
<proteinExistence type="predicted"/>
<dbReference type="OrthoDB" id="448244at2759"/>
<evidence type="ECO:0000313" key="2">
    <source>
        <dbReference type="EMBL" id="OLQ04395.1"/>
    </source>
</evidence>
<feature type="transmembrane region" description="Helical" evidence="1">
    <location>
        <begin position="97"/>
        <end position="118"/>
    </location>
</feature>
<name>A0A1Q9EAE5_SYMMI</name>